<dbReference type="eggNOG" id="ENOG502Z97P">
    <property type="taxonomic scope" value="Bacteria"/>
</dbReference>
<dbReference type="KEGG" id="sdn:Sden_3143"/>
<reference evidence="1 2" key="1">
    <citation type="submission" date="2006-03" db="EMBL/GenBank/DDBJ databases">
        <title>Complete sequence of Shewanella denitrificans OS217.</title>
        <authorList>
            <consortium name="US DOE Joint Genome Institute"/>
            <person name="Copeland A."/>
            <person name="Lucas S."/>
            <person name="Lapidus A."/>
            <person name="Barry K."/>
            <person name="Detter J.C."/>
            <person name="Glavina del Rio T."/>
            <person name="Hammon N."/>
            <person name="Israni S."/>
            <person name="Dalin E."/>
            <person name="Tice H."/>
            <person name="Pitluck S."/>
            <person name="Brettin T."/>
            <person name="Bruce D."/>
            <person name="Han C."/>
            <person name="Tapia R."/>
            <person name="Gilna P."/>
            <person name="Kiss H."/>
            <person name="Schmutz J."/>
            <person name="Larimer F."/>
            <person name="Land M."/>
            <person name="Hauser L."/>
            <person name="Kyrpides N."/>
            <person name="Lykidis A."/>
            <person name="Richardson P."/>
        </authorList>
    </citation>
    <scope>NUCLEOTIDE SEQUENCE [LARGE SCALE GENOMIC DNA]</scope>
    <source>
        <strain evidence="2">OS217 / ATCC BAA-1090 / DSM 15013</strain>
    </source>
</reference>
<organism evidence="1 2">
    <name type="scientific">Shewanella denitrificans (strain OS217 / ATCC BAA-1090 / DSM 15013)</name>
    <dbReference type="NCBI Taxonomy" id="318161"/>
    <lineage>
        <taxon>Bacteria</taxon>
        <taxon>Pseudomonadati</taxon>
        <taxon>Pseudomonadota</taxon>
        <taxon>Gammaproteobacteria</taxon>
        <taxon>Alteromonadales</taxon>
        <taxon>Shewanellaceae</taxon>
        <taxon>Shewanella</taxon>
    </lineage>
</organism>
<evidence type="ECO:0000313" key="2">
    <source>
        <dbReference type="Proteomes" id="UP000001982"/>
    </source>
</evidence>
<dbReference type="STRING" id="318161.Sden_3143"/>
<sequence length="519" mass="58101">MIQLAFTKTEISADTAVKQGAALRQMNELLERLSTAPKYHTLTKKDRAQLSREGYAADLVDNLVLITQRKEESTVTDNDNLVVGFTYAAFDPALYANETLKNHFKQMSQGCCCFCESFLMPTASGHISHYRPVQQLDLEGVEHTKPNSECSPYFSEAYQQENLVYVCSGCDVTHKAGRFPIAGERFPHVALSTENALLVNPYQENPRDFIRFNLCNGHAYPFDQACAFYADTQKLTEQDVEALLWKTPSAIPNQVDEAGALLTDSGVEQAFTFWLKSEASQRQSSRGAVTIVTLGLNRSDLVLARLMTLKQYHNDFITHKAALAQPLMPEDIATIAYRSLALDAFATWQSIANGTGSNLANNEGTNKGTNKGTNIGTNIGASEDTNVANSLPLMANTVLKLREQANNTVENPELDILLPSWFRCCLSYLVLESELQQTGKRRLVFLCNQDRLYGETDTEKCIFLSIKWQRDLHKVIKVRSKRNIWEASFSELANSRPHELINLFANNDVWVEGNFQPLA</sequence>
<dbReference type="DNASU" id="4019669"/>
<protein>
    <submittedName>
        <fullName evidence="1">Uncharacterized protein</fullName>
    </submittedName>
</protein>
<name>Q12JF7_SHEDO</name>
<dbReference type="EMBL" id="CP000302">
    <property type="protein sequence ID" value="ABE56419.1"/>
    <property type="molecule type" value="Genomic_DNA"/>
</dbReference>
<dbReference type="AlphaFoldDB" id="Q12JF7"/>
<dbReference type="OrthoDB" id="5918473at2"/>
<dbReference type="Proteomes" id="UP000001982">
    <property type="component" value="Chromosome"/>
</dbReference>
<keyword evidence="2" id="KW-1185">Reference proteome</keyword>
<gene>
    <name evidence="1" type="ordered locus">Sden_3143</name>
</gene>
<dbReference type="RefSeq" id="WP_011497564.1">
    <property type="nucleotide sequence ID" value="NC_007954.1"/>
</dbReference>
<evidence type="ECO:0000313" key="1">
    <source>
        <dbReference type="EMBL" id="ABE56419.1"/>
    </source>
</evidence>
<accession>Q12JF7</accession>
<proteinExistence type="predicted"/>
<dbReference type="HOGENOM" id="CLU_524680_0_0_6"/>